<proteinExistence type="predicted"/>
<accession>A0A397JMT6</accession>
<keyword evidence="1" id="KW-0732">Signal</keyword>
<comment type="caution">
    <text evidence="2">The sequence shown here is derived from an EMBL/GenBank/DDBJ whole genome shotgun (WGS) entry which is preliminary data.</text>
</comment>
<evidence type="ECO:0000313" key="2">
    <source>
        <dbReference type="EMBL" id="RHZ88662.1"/>
    </source>
</evidence>
<keyword evidence="3" id="KW-1185">Reference proteome</keyword>
<organism evidence="2 3">
    <name type="scientific">Diversispora epigaea</name>
    <dbReference type="NCBI Taxonomy" id="1348612"/>
    <lineage>
        <taxon>Eukaryota</taxon>
        <taxon>Fungi</taxon>
        <taxon>Fungi incertae sedis</taxon>
        <taxon>Mucoromycota</taxon>
        <taxon>Glomeromycotina</taxon>
        <taxon>Glomeromycetes</taxon>
        <taxon>Diversisporales</taxon>
        <taxon>Diversisporaceae</taxon>
        <taxon>Diversispora</taxon>
    </lineage>
</organism>
<protein>
    <recommendedName>
        <fullName evidence="4">WAP domain-containing protein</fullName>
    </recommendedName>
</protein>
<dbReference type="OrthoDB" id="10648664at2759"/>
<gene>
    <name evidence="2" type="ORF">Glove_21g327</name>
</gene>
<name>A0A397JMT6_9GLOM</name>
<dbReference type="AlphaFoldDB" id="A0A397JMT6"/>
<reference evidence="2 3" key="1">
    <citation type="submission" date="2018-08" db="EMBL/GenBank/DDBJ databases">
        <title>Genome and evolution of the arbuscular mycorrhizal fungus Diversispora epigaea (formerly Glomus versiforme) and its bacterial endosymbionts.</title>
        <authorList>
            <person name="Sun X."/>
            <person name="Fei Z."/>
            <person name="Harrison M."/>
        </authorList>
    </citation>
    <scope>NUCLEOTIDE SEQUENCE [LARGE SCALE GENOMIC DNA]</scope>
    <source>
        <strain evidence="2 3">IT104</strain>
    </source>
</reference>
<evidence type="ECO:0008006" key="4">
    <source>
        <dbReference type="Google" id="ProtNLM"/>
    </source>
</evidence>
<dbReference type="EMBL" id="PQFF01000019">
    <property type="protein sequence ID" value="RHZ88662.1"/>
    <property type="molecule type" value="Genomic_DNA"/>
</dbReference>
<dbReference type="Proteomes" id="UP000266861">
    <property type="component" value="Unassembled WGS sequence"/>
</dbReference>
<evidence type="ECO:0000313" key="3">
    <source>
        <dbReference type="Proteomes" id="UP000266861"/>
    </source>
</evidence>
<sequence>MIWLNRNFLVATVTLIVSILLFSSQVTAKKCRTITKTRNYTKKIYPTNCPKPFTTITIKKPTTATTTTTATITTTALTTTISTSTFTTTFTAFVIEKRNNHYNNVICIPDKKARYIYYNHKKCEKIVFCTPTIYLPCPKVCTIKTTITPTSTSIAIFNTTITTTSTFSSKTTTTTTTSITFTIPETCLAPGMRCDLSNPYACCSSNCKSADPYSYCL</sequence>
<evidence type="ECO:0000256" key="1">
    <source>
        <dbReference type="SAM" id="SignalP"/>
    </source>
</evidence>
<feature type="signal peptide" evidence="1">
    <location>
        <begin position="1"/>
        <end position="28"/>
    </location>
</feature>
<feature type="chain" id="PRO_5017443651" description="WAP domain-containing protein" evidence="1">
    <location>
        <begin position="29"/>
        <end position="217"/>
    </location>
</feature>